<reference evidence="1 2" key="1">
    <citation type="submission" date="2016-11" db="EMBL/GenBank/DDBJ databases">
        <title>Draft Genome Sequences of Nine Cyanobacterial Strains from Diverse Habitats.</title>
        <authorList>
            <person name="Zhu T."/>
            <person name="Hou S."/>
            <person name="Lu X."/>
            <person name="Hess W.R."/>
        </authorList>
    </citation>
    <scope>NUCLEOTIDE SEQUENCE [LARGE SCALE GENOMIC DNA]</scope>
    <source>
        <strain evidence="1 2">NIES-592</strain>
    </source>
</reference>
<proteinExistence type="predicted"/>
<comment type="caution">
    <text evidence="1">The sequence shown here is derived from an EMBL/GenBank/DDBJ whole genome shotgun (WGS) entry which is preliminary data.</text>
</comment>
<dbReference type="Proteomes" id="UP000186391">
    <property type="component" value="Unassembled WGS sequence"/>
</dbReference>
<dbReference type="OrthoDB" id="9866747at2"/>
<sequence length="62" mass="7039">MEFSAKRVYPTEKGLHIEFATSSEAAEFYQQGIELGNRVELNDKTVIMLSSKANKELFGIDR</sequence>
<dbReference type="EMBL" id="MRCA01000030">
    <property type="protein sequence ID" value="OKH10824.1"/>
    <property type="molecule type" value="Genomic_DNA"/>
</dbReference>
<evidence type="ECO:0000313" key="2">
    <source>
        <dbReference type="Proteomes" id="UP000186391"/>
    </source>
</evidence>
<name>A0A1U7GSQ7_9CYAN</name>
<dbReference type="RefSeq" id="WP_073557124.1">
    <property type="nucleotide sequence ID" value="NZ_MRCA01000030.1"/>
</dbReference>
<accession>A0A1U7GSQ7</accession>
<organism evidence="1 2">
    <name type="scientific">Fischerella major NIES-592</name>
    <dbReference type="NCBI Taxonomy" id="210994"/>
    <lineage>
        <taxon>Bacteria</taxon>
        <taxon>Bacillati</taxon>
        <taxon>Cyanobacteriota</taxon>
        <taxon>Cyanophyceae</taxon>
        <taxon>Nostocales</taxon>
        <taxon>Hapalosiphonaceae</taxon>
        <taxon>Fischerella</taxon>
    </lineage>
</organism>
<gene>
    <name evidence="1" type="ORF">NIES592_23900</name>
</gene>
<protein>
    <submittedName>
        <fullName evidence="1">Uncharacterized protein</fullName>
    </submittedName>
</protein>
<keyword evidence="2" id="KW-1185">Reference proteome</keyword>
<evidence type="ECO:0000313" key="1">
    <source>
        <dbReference type="EMBL" id="OKH10824.1"/>
    </source>
</evidence>
<dbReference type="AlphaFoldDB" id="A0A1U7GSQ7"/>